<dbReference type="Pfam" id="PF00172">
    <property type="entry name" value="Zn_clus"/>
    <property type="match status" value="1"/>
</dbReference>
<comment type="subcellular location">
    <subcellularLocation>
        <location evidence="1">Nucleus</location>
    </subcellularLocation>
</comment>
<feature type="region of interest" description="Disordered" evidence="7">
    <location>
        <begin position="208"/>
        <end position="250"/>
    </location>
</feature>
<evidence type="ECO:0000256" key="3">
    <source>
        <dbReference type="ARBA" id="ARBA00023015"/>
    </source>
</evidence>
<dbReference type="GO" id="GO:0005634">
    <property type="term" value="C:nucleus"/>
    <property type="evidence" value="ECO:0007669"/>
    <property type="project" value="UniProtKB-SubCell"/>
</dbReference>
<keyword evidence="2" id="KW-0479">Metal-binding</keyword>
<dbReference type="OrthoDB" id="4151048at2759"/>
<feature type="compositionally biased region" description="Polar residues" evidence="7">
    <location>
        <begin position="80"/>
        <end position="99"/>
    </location>
</feature>
<dbReference type="PROSITE" id="PS50048">
    <property type="entry name" value="ZN2_CY6_FUNGAL_2"/>
    <property type="match status" value="1"/>
</dbReference>
<evidence type="ECO:0000256" key="2">
    <source>
        <dbReference type="ARBA" id="ARBA00022723"/>
    </source>
</evidence>
<dbReference type="Proteomes" id="UP000024533">
    <property type="component" value="Unassembled WGS sequence"/>
</dbReference>
<feature type="compositionally biased region" description="Basic residues" evidence="7">
    <location>
        <begin position="68"/>
        <end position="77"/>
    </location>
</feature>
<dbReference type="SUPFAM" id="SSF57701">
    <property type="entry name" value="Zn2/Cys6 DNA-binding domain"/>
    <property type="match status" value="1"/>
</dbReference>
<proteinExistence type="predicted"/>
<gene>
    <name evidence="9" type="ORF">H109_08040</name>
</gene>
<feature type="region of interest" description="Disordered" evidence="7">
    <location>
        <begin position="1"/>
        <end position="100"/>
    </location>
</feature>
<feature type="compositionally biased region" description="Low complexity" evidence="7">
    <location>
        <begin position="48"/>
        <end position="67"/>
    </location>
</feature>
<dbReference type="Gene3D" id="4.10.240.10">
    <property type="entry name" value="Zn(2)-C6 fungal-type DNA-binding domain"/>
    <property type="match status" value="1"/>
</dbReference>
<evidence type="ECO:0000256" key="5">
    <source>
        <dbReference type="ARBA" id="ARBA00023163"/>
    </source>
</evidence>
<accession>A0A059IX04</accession>
<evidence type="ECO:0000313" key="10">
    <source>
        <dbReference type="Proteomes" id="UP000024533"/>
    </source>
</evidence>
<dbReference type="GO" id="GO:0008270">
    <property type="term" value="F:zinc ion binding"/>
    <property type="evidence" value="ECO:0007669"/>
    <property type="project" value="InterPro"/>
</dbReference>
<keyword evidence="6" id="KW-0539">Nucleus</keyword>
<protein>
    <recommendedName>
        <fullName evidence="8">Zn(2)-C6 fungal-type domain-containing protein</fullName>
    </recommendedName>
</protein>
<feature type="compositionally biased region" description="Polar residues" evidence="7">
    <location>
        <begin position="262"/>
        <end position="277"/>
    </location>
</feature>
<dbReference type="GO" id="GO:0000981">
    <property type="term" value="F:DNA-binding transcription factor activity, RNA polymerase II-specific"/>
    <property type="evidence" value="ECO:0007669"/>
    <property type="project" value="InterPro"/>
</dbReference>
<dbReference type="GO" id="GO:0003677">
    <property type="term" value="F:DNA binding"/>
    <property type="evidence" value="ECO:0007669"/>
    <property type="project" value="UniProtKB-KW"/>
</dbReference>
<dbReference type="STRING" id="1215338.A0A059IX04"/>
<dbReference type="InterPro" id="IPR001138">
    <property type="entry name" value="Zn2Cys6_DnaBD"/>
</dbReference>
<keyword evidence="10" id="KW-1185">Reference proteome</keyword>
<keyword evidence="4" id="KW-0238">DNA-binding</keyword>
<evidence type="ECO:0000256" key="6">
    <source>
        <dbReference type="ARBA" id="ARBA00023242"/>
    </source>
</evidence>
<dbReference type="PANTHER" id="PTHR46910:SF3">
    <property type="entry name" value="HALOTOLERANCE PROTEIN 9-RELATED"/>
    <property type="match status" value="1"/>
</dbReference>
<dbReference type="OMA" id="GCANCIA"/>
<dbReference type="PROSITE" id="PS00463">
    <property type="entry name" value="ZN2_CY6_FUNGAL_1"/>
    <property type="match status" value="1"/>
</dbReference>
<dbReference type="InterPro" id="IPR050987">
    <property type="entry name" value="AtrR-like"/>
</dbReference>
<organism evidence="9 10">
    <name type="scientific">Trichophyton interdigitale (strain MR816)</name>
    <dbReference type="NCBI Taxonomy" id="1215338"/>
    <lineage>
        <taxon>Eukaryota</taxon>
        <taxon>Fungi</taxon>
        <taxon>Dikarya</taxon>
        <taxon>Ascomycota</taxon>
        <taxon>Pezizomycotina</taxon>
        <taxon>Eurotiomycetes</taxon>
        <taxon>Eurotiomycetidae</taxon>
        <taxon>Onygenales</taxon>
        <taxon>Arthrodermataceae</taxon>
        <taxon>Trichophyton</taxon>
    </lineage>
</organism>
<feature type="region of interest" description="Disordered" evidence="7">
    <location>
        <begin position="262"/>
        <end position="345"/>
    </location>
</feature>
<comment type="caution">
    <text evidence="9">The sequence shown here is derived from an EMBL/GenBank/DDBJ whole genome shotgun (WGS) entry which is preliminary data.</text>
</comment>
<feature type="domain" description="Zn(2)-C6 fungal-type" evidence="8">
    <location>
        <begin position="101"/>
        <end position="131"/>
    </location>
</feature>
<dbReference type="HOGENOM" id="CLU_804577_0_0_1"/>
<reference evidence="9 10" key="1">
    <citation type="submission" date="2014-02" db="EMBL/GenBank/DDBJ databases">
        <title>The Genome Sequence of Trichophyton interdigitale MR816.</title>
        <authorList>
            <consortium name="The Broad Institute Genomics Platform"/>
            <person name="Cuomo C.A."/>
            <person name="White T.C."/>
            <person name="Graser Y."/>
            <person name="Martinez-Rossi N."/>
            <person name="Heitman J."/>
            <person name="Young S.K."/>
            <person name="Zeng Q."/>
            <person name="Gargeya S."/>
            <person name="Abouelleil A."/>
            <person name="Alvarado L."/>
            <person name="Chapman S.B."/>
            <person name="Gainer-Dewar J."/>
            <person name="Goldberg J."/>
            <person name="Griggs A."/>
            <person name="Gujja S."/>
            <person name="Hansen M."/>
            <person name="Howarth C."/>
            <person name="Imamovic A."/>
            <person name="Larimer J."/>
            <person name="Martinez D."/>
            <person name="Murphy C."/>
            <person name="Pearson M.D."/>
            <person name="Persinoti G."/>
            <person name="Poon T."/>
            <person name="Priest M."/>
            <person name="Roberts A.D."/>
            <person name="Saif S."/>
            <person name="Shea T.D."/>
            <person name="Sykes S.N."/>
            <person name="Wortman J."/>
            <person name="Nusbaum C."/>
            <person name="Birren B."/>
        </authorList>
    </citation>
    <scope>NUCLEOTIDE SEQUENCE [LARGE SCALE GENOMIC DNA]</scope>
    <source>
        <strain evidence="9 10">MR816</strain>
    </source>
</reference>
<evidence type="ECO:0000313" key="9">
    <source>
        <dbReference type="EMBL" id="KDB19988.1"/>
    </source>
</evidence>
<evidence type="ECO:0000256" key="1">
    <source>
        <dbReference type="ARBA" id="ARBA00004123"/>
    </source>
</evidence>
<feature type="compositionally biased region" description="Low complexity" evidence="7">
    <location>
        <begin position="208"/>
        <end position="223"/>
    </location>
</feature>
<keyword evidence="3" id="KW-0805">Transcription regulation</keyword>
<keyword evidence="5" id="KW-0804">Transcription</keyword>
<feature type="compositionally biased region" description="Low complexity" evidence="7">
    <location>
        <begin position="278"/>
        <end position="321"/>
    </location>
</feature>
<dbReference type="CDD" id="cd00067">
    <property type="entry name" value="GAL4"/>
    <property type="match status" value="1"/>
</dbReference>
<dbReference type="AlphaFoldDB" id="A0A059IX04"/>
<feature type="compositionally biased region" description="Low complexity" evidence="7">
    <location>
        <begin position="20"/>
        <end position="39"/>
    </location>
</feature>
<dbReference type="PANTHER" id="PTHR46910">
    <property type="entry name" value="TRANSCRIPTION FACTOR PDR1"/>
    <property type="match status" value="1"/>
</dbReference>
<name>A0A059IX04_TRIIM</name>
<sequence>MSSSLKRPSNDDNQEETWDNNQAQNEGANGQGNSQQQDPETTEDPGEDTTQNTAAEQASTTEATAPARRPKKPRRGKNSPEPNYSELVQGQMSSTNRTGQACDRCKGRKMKCDSNSTGCANCVAGNLPCTQTDPITRVSYTRGELERLRAENGRLATENELLRTENANLRDYISNVVSHLGSNGAQAPGMSMETPHPYPSYDALQNQAQAQAIHQTAQQQPGQGFPILYPPGRRPTAMIPSMQDPSQFGVIIPPSQYPAYNTSMASNPFSGRDNSVPSQVQQASQSSYRQSIQQQQQQQQQGARQGHSQSQVHGQGESHQQTGAPKRDHDPSQDPPDDYNYFSSM</sequence>
<evidence type="ECO:0000256" key="7">
    <source>
        <dbReference type="SAM" id="MobiDB-lite"/>
    </source>
</evidence>
<dbReference type="EMBL" id="AOKY01000950">
    <property type="protein sequence ID" value="KDB19988.1"/>
    <property type="molecule type" value="Genomic_DNA"/>
</dbReference>
<evidence type="ECO:0000259" key="8">
    <source>
        <dbReference type="PROSITE" id="PS50048"/>
    </source>
</evidence>
<dbReference type="SMART" id="SM00066">
    <property type="entry name" value="GAL4"/>
    <property type="match status" value="1"/>
</dbReference>
<evidence type="ECO:0000256" key="4">
    <source>
        <dbReference type="ARBA" id="ARBA00023125"/>
    </source>
</evidence>
<dbReference type="InterPro" id="IPR036864">
    <property type="entry name" value="Zn2-C6_fun-type_DNA-bd_sf"/>
</dbReference>